<evidence type="ECO:0000313" key="1">
    <source>
        <dbReference type="EMBL" id="KKM81969.1"/>
    </source>
</evidence>
<comment type="caution">
    <text evidence="1">The sequence shown here is derived from an EMBL/GenBank/DDBJ whole genome shotgun (WGS) entry which is preliminary data.</text>
</comment>
<sequence length="60" mass="6553">AEGTVTATRLFDPQLVAPTGQYVKQWPLGREPVVNVGAALRIRVLAPVDVNCECYVEVEI</sequence>
<protein>
    <submittedName>
        <fullName evidence="1">Uncharacterized protein</fullName>
    </submittedName>
</protein>
<reference evidence="1" key="1">
    <citation type="journal article" date="2015" name="Nature">
        <title>Complex archaea that bridge the gap between prokaryotes and eukaryotes.</title>
        <authorList>
            <person name="Spang A."/>
            <person name="Saw J.H."/>
            <person name="Jorgensen S.L."/>
            <person name="Zaremba-Niedzwiedzka K."/>
            <person name="Martijn J."/>
            <person name="Lind A.E."/>
            <person name="van Eijk R."/>
            <person name="Schleper C."/>
            <person name="Guy L."/>
            <person name="Ettema T.J."/>
        </authorList>
    </citation>
    <scope>NUCLEOTIDE SEQUENCE</scope>
</reference>
<organism evidence="1">
    <name type="scientific">marine sediment metagenome</name>
    <dbReference type="NCBI Taxonomy" id="412755"/>
    <lineage>
        <taxon>unclassified sequences</taxon>
        <taxon>metagenomes</taxon>
        <taxon>ecological metagenomes</taxon>
    </lineage>
</organism>
<proteinExistence type="predicted"/>
<name>A0A0F9KIL2_9ZZZZ</name>
<feature type="non-terminal residue" evidence="1">
    <location>
        <position position="1"/>
    </location>
</feature>
<gene>
    <name evidence="1" type="ORF">LCGC14_1324220</name>
</gene>
<dbReference type="EMBL" id="LAZR01007933">
    <property type="protein sequence ID" value="KKM81969.1"/>
    <property type="molecule type" value="Genomic_DNA"/>
</dbReference>
<dbReference type="AlphaFoldDB" id="A0A0F9KIL2"/>
<accession>A0A0F9KIL2</accession>